<proteinExistence type="predicted"/>
<feature type="domain" description="YdhG-like" evidence="1">
    <location>
        <begin position="25"/>
        <end position="128"/>
    </location>
</feature>
<gene>
    <name evidence="2" type="ORF">IAE60_04870</name>
</gene>
<name>A0A7G9TF89_PSEMX</name>
<dbReference type="GeneID" id="81470287"/>
<dbReference type="Proteomes" id="UP000515838">
    <property type="component" value="Chromosome"/>
</dbReference>
<dbReference type="Gene3D" id="3.90.1150.200">
    <property type="match status" value="1"/>
</dbReference>
<protein>
    <submittedName>
        <fullName evidence="2">DUF1801 domain-containing protein</fullName>
    </submittedName>
</protein>
<dbReference type="InterPro" id="IPR014922">
    <property type="entry name" value="YdhG-like"/>
</dbReference>
<organism evidence="2 3">
    <name type="scientific">Pseudoxanthomonas mexicana</name>
    <dbReference type="NCBI Taxonomy" id="128785"/>
    <lineage>
        <taxon>Bacteria</taxon>
        <taxon>Pseudomonadati</taxon>
        <taxon>Pseudomonadota</taxon>
        <taxon>Gammaproteobacteria</taxon>
        <taxon>Lysobacterales</taxon>
        <taxon>Lysobacteraceae</taxon>
        <taxon>Pseudoxanthomonas</taxon>
    </lineage>
</organism>
<evidence type="ECO:0000313" key="2">
    <source>
        <dbReference type="EMBL" id="QNN78764.1"/>
    </source>
</evidence>
<dbReference type="RefSeq" id="WP_187574081.1">
    <property type="nucleotide sequence ID" value="NZ_CP060731.1"/>
</dbReference>
<dbReference type="AlphaFoldDB" id="A0A7G9TF89"/>
<reference evidence="2 3" key="1">
    <citation type="submission" date="2020-08" db="EMBL/GenBank/DDBJ databases">
        <title>Streptomycin Non-resistant strain, P. mexicana.</title>
        <authorList>
            <person name="Ganesh-Kumar S."/>
            <person name="Zhe T."/>
            <person name="Yu Z."/>
            <person name="Min Y."/>
        </authorList>
    </citation>
    <scope>NUCLEOTIDE SEQUENCE [LARGE SCALE GENOMIC DNA]</scope>
    <source>
        <strain evidence="2 3">GTZY2</strain>
    </source>
</reference>
<evidence type="ECO:0000259" key="1">
    <source>
        <dbReference type="Pfam" id="PF08818"/>
    </source>
</evidence>
<dbReference type="EMBL" id="CP060731">
    <property type="protein sequence ID" value="QNN78764.1"/>
    <property type="molecule type" value="Genomic_DNA"/>
</dbReference>
<accession>A0A7G9TF89</accession>
<sequence>MPAKKSAAPADVDAFLAALAHPQDATLQRLRAAIRATDPRIGEDIKWNAPSFHLDGRHFATMQLRRPDSVLLVLHLGADRRVLPAGAIADPTGLLTWLGADRATLAFRCSGDVEVHETALQALLRQWMAHL</sequence>
<evidence type="ECO:0000313" key="3">
    <source>
        <dbReference type="Proteomes" id="UP000515838"/>
    </source>
</evidence>
<dbReference type="Pfam" id="PF08818">
    <property type="entry name" value="DUF1801"/>
    <property type="match status" value="1"/>
</dbReference>
<dbReference type="SUPFAM" id="SSF159888">
    <property type="entry name" value="YdhG-like"/>
    <property type="match status" value="1"/>
</dbReference>